<reference evidence="3" key="2">
    <citation type="submission" date="2020-05" db="UniProtKB">
        <authorList>
            <consortium name="EnsemblMetazoa"/>
        </authorList>
    </citation>
    <scope>IDENTIFICATION</scope>
    <source>
        <strain evidence="3">Epiroticus2</strain>
    </source>
</reference>
<dbReference type="Gene3D" id="3.40.50.1010">
    <property type="entry name" value="5'-nuclease"/>
    <property type="match status" value="1"/>
</dbReference>
<dbReference type="STRING" id="199890.A0A182PKJ7"/>
<proteinExistence type="predicted"/>
<evidence type="ECO:0000313" key="3">
    <source>
        <dbReference type="EnsemblMetazoa" id="AEPI007464-PA"/>
    </source>
</evidence>
<dbReference type="SMART" id="SM00670">
    <property type="entry name" value="PINc"/>
    <property type="match status" value="1"/>
</dbReference>
<feature type="compositionally biased region" description="Polar residues" evidence="1">
    <location>
        <begin position="36"/>
        <end position="48"/>
    </location>
</feature>
<evidence type="ECO:0000313" key="4">
    <source>
        <dbReference type="Proteomes" id="UP000075885"/>
    </source>
</evidence>
<feature type="region of interest" description="Disordered" evidence="1">
    <location>
        <begin position="1"/>
        <end position="98"/>
    </location>
</feature>
<dbReference type="PANTHER" id="PTHR16161">
    <property type="entry name" value="TRANSCRIPTIONAL PROTEIN SWT1"/>
    <property type="match status" value="1"/>
</dbReference>
<reference evidence="4" key="1">
    <citation type="submission" date="2013-03" db="EMBL/GenBank/DDBJ databases">
        <title>The Genome Sequence of Anopheles epiroticus epiroticus2.</title>
        <authorList>
            <consortium name="The Broad Institute Genomics Platform"/>
            <person name="Neafsey D.E."/>
            <person name="Howell P."/>
            <person name="Walker B."/>
            <person name="Young S.K."/>
            <person name="Zeng Q."/>
            <person name="Gargeya S."/>
            <person name="Fitzgerald M."/>
            <person name="Haas B."/>
            <person name="Abouelleil A."/>
            <person name="Allen A.W."/>
            <person name="Alvarado L."/>
            <person name="Arachchi H.M."/>
            <person name="Berlin A.M."/>
            <person name="Chapman S.B."/>
            <person name="Gainer-Dewar J."/>
            <person name="Goldberg J."/>
            <person name="Griggs A."/>
            <person name="Gujja S."/>
            <person name="Hansen M."/>
            <person name="Howarth C."/>
            <person name="Imamovic A."/>
            <person name="Ireland A."/>
            <person name="Larimer J."/>
            <person name="McCowan C."/>
            <person name="Murphy C."/>
            <person name="Pearson M."/>
            <person name="Poon T.W."/>
            <person name="Priest M."/>
            <person name="Roberts A."/>
            <person name="Saif S."/>
            <person name="Shea T."/>
            <person name="Sisk P."/>
            <person name="Sykes S."/>
            <person name="Wortman J."/>
            <person name="Nusbaum C."/>
            <person name="Birren B."/>
        </authorList>
    </citation>
    <scope>NUCLEOTIDE SEQUENCE [LARGE SCALE GENOMIC DNA]</scope>
    <source>
        <strain evidence="4">Epiroticus2</strain>
    </source>
</reference>
<dbReference type="InterPro" id="IPR029060">
    <property type="entry name" value="PIN-like_dom_sf"/>
</dbReference>
<dbReference type="PANTHER" id="PTHR16161:SF0">
    <property type="entry name" value="TRANSCRIPTIONAL PROTEIN SWT1"/>
    <property type="match status" value="1"/>
</dbReference>
<feature type="compositionally biased region" description="Polar residues" evidence="1">
    <location>
        <begin position="1"/>
        <end position="14"/>
    </location>
</feature>
<sequence>MSSFTRNNASTSPTKPRLGENKAAMPPKSHGADCSKQGSPSDGQTSPKSKIAHRLSASFIPPRPPKSATLPSGSGRTSAFHKLSDTTNTANKTDKSLSTIVKAKNKKATGLPVSWRAELYGTRPGSAQARLEKLCANLRKEVEEQKKTKPVRSLPTKRPATDRESPRKKKVTSQTSTTSSAAHNSVIITATATVTTTTVAERLVKPLNIESDTSAVRATSAVEKLEECNEMDVDDVEMNSPVPVALVSPTVAVTMDHMECDNLAESKRQAKVSNVAVPSTNDKQKLDKKEDTDKKAHDEANKSLSDLKTKYKEGLSAFSSYFYCIIDTNIFIEHYKNFQGFLSKKYSGRQPIVVIPYKVLHELDTVKHKKPELASKIVPVVKFLHQMLRAKDARVKGQHPWDDTIELMPVLSPDDSIINCALQVQTVAESSDNVKVVLVSNDCNMLTKALVANLNSCTMEELQSDYKF</sequence>
<protein>
    <submittedName>
        <fullName evidence="3">PINc domain-containing protein</fullName>
    </submittedName>
</protein>
<evidence type="ECO:0000256" key="1">
    <source>
        <dbReference type="SAM" id="MobiDB-lite"/>
    </source>
</evidence>
<dbReference type="CDD" id="cd18727">
    <property type="entry name" value="PIN_Swt1-like"/>
    <property type="match status" value="1"/>
</dbReference>
<dbReference type="GO" id="GO:0005634">
    <property type="term" value="C:nucleus"/>
    <property type="evidence" value="ECO:0007669"/>
    <property type="project" value="TreeGrafter"/>
</dbReference>
<dbReference type="VEuPathDB" id="VectorBase:AEPI007464"/>
<feature type="domain" description="PIN" evidence="2">
    <location>
        <begin position="322"/>
        <end position="447"/>
    </location>
</feature>
<feature type="compositionally biased region" description="Polar residues" evidence="1">
    <location>
        <begin position="85"/>
        <end position="98"/>
    </location>
</feature>
<feature type="compositionally biased region" description="Low complexity" evidence="1">
    <location>
        <begin position="172"/>
        <end position="181"/>
    </location>
</feature>
<accession>A0A182PKJ7</accession>
<dbReference type="Proteomes" id="UP000075885">
    <property type="component" value="Unassembled WGS sequence"/>
</dbReference>
<feature type="region of interest" description="Disordered" evidence="1">
    <location>
        <begin position="269"/>
        <end position="299"/>
    </location>
</feature>
<keyword evidence="4" id="KW-1185">Reference proteome</keyword>
<evidence type="ECO:0000259" key="2">
    <source>
        <dbReference type="SMART" id="SM00670"/>
    </source>
</evidence>
<dbReference type="SUPFAM" id="SSF88723">
    <property type="entry name" value="PIN domain-like"/>
    <property type="match status" value="1"/>
</dbReference>
<feature type="region of interest" description="Disordered" evidence="1">
    <location>
        <begin position="142"/>
        <end position="181"/>
    </location>
</feature>
<dbReference type="AlphaFoldDB" id="A0A182PKJ7"/>
<dbReference type="Pfam" id="PF13638">
    <property type="entry name" value="PIN_4"/>
    <property type="match status" value="1"/>
</dbReference>
<dbReference type="InterPro" id="IPR052626">
    <property type="entry name" value="SWT1_Regulator"/>
</dbReference>
<dbReference type="InterPro" id="IPR002716">
    <property type="entry name" value="PIN_dom"/>
</dbReference>
<name>A0A182PKJ7_9DIPT</name>
<feature type="compositionally biased region" description="Basic and acidic residues" evidence="1">
    <location>
        <begin position="282"/>
        <end position="299"/>
    </location>
</feature>
<organism evidence="3 4">
    <name type="scientific">Anopheles epiroticus</name>
    <dbReference type="NCBI Taxonomy" id="199890"/>
    <lineage>
        <taxon>Eukaryota</taxon>
        <taxon>Metazoa</taxon>
        <taxon>Ecdysozoa</taxon>
        <taxon>Arthropoda</taxon>
        <taxon>Hexapoda</taxon>
        <taxon>Insecta</taxon>
        <taxon>Pterygota</taxon>
        <taxon>Neoptera</taxon>
        <taxon>Endopterygota</taxon>
        <taxon>Diptera</taxon>
        <taxon>Nematocera</taxon>
        <taxon>Culicoidea</taxon>
        <taxon>Culicidae</taxon>
        <taxon>Anophelinae</taxon>
        <taxon>Anopheles</taxon>
    </lineage>
</organism>
<dbReference type="EnsemblMetazoa" id="AEPI007464-RA">
    <property type="protein sequence ID" value="AEPI007464-PA"/>
    <property type="gene ID" value="AEPI007464"/>
</dbReference>